<comment type="caution">
    <text evidence="1">The sequence shown here is derived from an EMBL/GenBank/DDBJ whole genome shotgun (WGS) entry which is preliminary data.</text>
</comment>
<reference evidence="2" key="1">
    <citation type="submission" date="2015-06" db="EMBL/GenBank/DDBJ databases">
        <title>Comparative genomics of Burkholderia leaf nodule symbionts.</title>
        <authorList>
            <person name="Carlier A."/>
            <person name="Eberl L."/>
            <person name="Pinto-Carbo M."/>
        </authorList>
    </citation>
    <scope>NUCLEOTIDE SEQUENCE [LARGE SCALE GENOMIC DNA]</scope>
    <source>
        <strain evidence="2">UZHbot4</strain>
    </source>
</reference>
<evidence type="ECO:0000313" key="2">
    <source>
        <dbReference type="Proteomes" id="UP000036959"/>
    </source>
</evidence>
<dbReference type="PROSITE" id="PS51257">
    <property type="entry name" value="PROKAR_LIPOPROTEIN"/>
    <property type="match status" value="1"/>
</dbReference>
<sequence>MRTKLTVIGAVIMLAACGGGGGDNGNSSTTPSATAAGQYTGTVNNRQAVVTVLDNGRFYTQYSVAGSSTSLGGVVAGTVSSNGGTIQSGSGFDYNLEGAGVQSVSISGTYAAKQSLNATVGYSNG</sequence>
<dbReference type="EMBL" id="LFJJ01000165">
    <property type="protein sequence ID" value="KND59010.1"/>
    <property type="molecule type" value="Genomic_DNA"/>
</dbReference>
<proteinExistence type="predicted"/>
<dbReference type="OrthoDB" id="9101651at2"/>
<evidence type="ECO:0000313" key="1">
    <source>
        <dbReference type="EMBL" id="KND59010.1"/>
    </source>
</evidence>
<gene>
    <name evidence="1" type="ORF">BVER_03917c</name>
</gene>
<keyword evidence="2" id="KW-1185">Reference proteome</keyword>
<name>A0A0L0M9N9_9BURK</name>
<dbReference type="PATRIC" id="fig|242163.4.peg.1908"/>
<protein>
    <submittedName>
        <fullName evidence="1">Large exoprotein involved in heme utilization or adhesion</fullName>
    </submittedName>
</protein>
<dbReference type="AlphaFoldDB" id="A0A0L0M9N9"/>
<dbReference type="RefSeq" id="WP_157056168.1">
    <property type="nucleotide sequence ID" value="NZ_LFJJ01000165.1"/>
</dbReference>
<organism evidence="1 2">
    <name type="scientific">Candidatus Burkholderia verschuerenii</name>
    <dbReference type="NCBI Taxonomy" id="242163"/>
    <lineage>
        <taxon>Bacteria</taxon>
        <taxon>Pseudomonadati</taxon>
        <taxon>Pseudomonadota</taxon>
        <taxon>Betaproteobacteria</taxon>
        <taxon>Burkholderiales</taxon>
        <taxon>Burkholderiaceae</taxon>
        <taxon>Burkholderia</taxon>
    </lineage>
</organism>
<accession>A0A0L0M9N9</accession>
<dbReference type="Proteomes" id="UP000036959">
    <property type="component" value="Unassembled WGS sequence"/>
</dbReference>